<evidence type="ECO:0000313" key="2">
    <source>
        <dbReference type="Proteomes" id="UP000197138"/>
    </source>
</evidence>
<comment type="caution">
    <text evidence="1">The sequence shown here is derived from an EMBL/GenBank/DDBJ whole genome shotgun (WGS) entry which is preliminary data.</text>
</comment>
<dbReference type="AlphaFoldDB" id="A0A218VQU8"/>
<sequence>MMTCKAGKLRLLTAYKNAINKNMTQKEQPSNQTVYRKIHKDYILNRNLLF</sequence>
<gene>
    <name evidence="1" type="ORF">CDL15_Pgr000039</name>
</gene>
<reference evidence="2" key="1">
    <citation type="journal article" date="2017" name="Plant J.">
        <title>The pomegranate (Punica granatum L.) genome and the genomics of punicalagin biosynthesis.</title>
        <authorList>
            <person name="Qin G."/>
            <person name="Xu C."/>
            <person name="Ming R."/>
            <person name="Tang H."/>
            <person name="Guyot R."/>
            <person name="Kramer E.M."/>
            <person name="Hu Y."/>
            <person name="Yi X."/>
            <person name="Qi Y."/>
            <person name="Xu X."/>
            <person name="Gao Z."/>
            <person name="Pan H."/>
            <person name="Jian J."/>
            <person name="Tian Y."/>
            <person name="Yue Z."/>
            <person name="Xu Y."/>
        </authorList>
    </citation>
    <scope>NUCLEOTIDE SEQUENCE [LARGE SCALE GENOMIC DNA]</scope>
    <source>
        <strain evidence="2">cv. Dabenzi</strain>
    </source>
</reference>
<proteinExistence type="predicted"/>
<evidence type="ECO:0000313" key="1">
    <source>
        <dbReference type="EMBL" id="OWM62578.1"/>
    </source>
</evidence>
<accession>A0A218VQU8</accession>
<organism evidence="1 2">
    <name type="scientific">Punica granatum</name>
    <name type="common">Pomegranate</name>
    <dbReference type="NCBI Taxonomy" id="22663"/>
    <lineage>
        <taxon>Eukaryota</taxon>
        <taxon>Viridiplantae</taxon>
        <taxon>Streptophyta</taxon>
        <taxon>Embryophyta</taxon>
        <taxon>Tracheophyta</taxon>
        <taxon>Spermatophyta</taxon>
        <taxon>Magnoliopsida</taxon>
        <taxon>eudicotyledons</taxon>
        <taxon>Gunneridae</taxon>
        <taxon>Pentapetalae</taxon>
        <taxon>rosids</taxon>
        <taxon>malvids</taxon>
        <taxon>Myrtales</taxon>
        <taxon>Lythraceae</taxon>
        <taxon>Punica</taxon>
    </lineage>
</organism>
<protein>
    <submittedName>
        <fullName evidence="1">Uncharacterized protein</fullName>
    </submittedName>
</protein>
<dbReference type="EMBL" id="MTKT01016820">
    <property type="protein sequence ID" value="OWM62578.1"/>
    <property type="molecule type" value="Genomic_DNA"/>
</dbReference>
<name>A0A218VQU8_PUNGR</name>
<dbReference type="Proteomes" id="UP000197138">
    <property type="component" value="Unassembled WGS sequence"/>
</dbReference>